<evidence type="ECO:0000259" key="3">
    <source>
        <dbReference type="Pfam" id="PF15950"/>
    </source>
</evidence>
<organism evidence="4 5">
    <name type="scientific">Odynerus spinipes</name>
    <dbReference type="NCBI Taxonomy" id="1348599"/>
    <lineage>
        <taxon>Eukaryota</taxon>
        <taxon>Metazoa</taxon>
        <taxon>Ecdysozoa</taxon>
        <taxon>Arthropoda</taxon>
        <taxon>Hexapoda</taxon>
        <taxon>Insecta</taxon>
        <taxon>Pterygota</taxon>
        <taxon>Neoptera</taxon>
        <taxon>Endopterygota</taxon>
        <taxon>Hymenoptera</taxon>
        <taxon>Apocrita</taxon>
        <taxon>Aculeata</taxon>
        <taxon>Vespoidea</taxon>
        <taxon>Vespidae</taxon>
        <taxon>Eumeninae</taxon>
        <taxon>Odynerus</taxon>
    </lineage>
</organism>
<evidence type="ECO:0000256" key="2">
    <source>
        <dbReference type="SAM" id="SignalP"/>
    </source>
</evidence>
<feature type="compositionally biased region" description="Polar residues" evidence="1">
    <location>
        <begin position="2012"/>
        <end position="2067"/>
    </location>
</feature>
<feature type="region of interest" description="Disordered" evidence="1">
    <location>
        <begin position="1541"/>
        <end position="1626"/>
    </location>
</feature>
<comment type="caution">
    <text evidence="4">The sequence shown here is derived from an EMBL/GenBank/DDBJ whole genome shotgun (WGS) entry which is preliminary data.</text>
</comment>
<feature type="compositionally biased region" description="Low complexity" evidence="1">
    <location>
        <begin position="2122"/>
        <end position="2142"/>
    </location>
</feature>
<feature type="compositionally biased region" description="Basic and acidic residues" evidence="1">
    <location>
        <begin position="2154"/>
        <end position="2168"/>
    </location>
</feature>
<feature type="compositionally biased region" description="Low complexity" evidence="1">
    <location>
        <begin position="1657"/>
        <end position="1695"/>
    </location>
</feature>
<keyword evidence="5" id="KW-1185">Reference proteome</keyword>
<dbReference type="Proteomes" id="UP001258017">
    <property type="component" value="Unassembled WGS sequence"/>
</dbReference>
<feature type="compositionally biased region" description="Acidic residues" evidence="1">
    <location>
        <begin position="1555"/>
        <end position="1565"/>
    </location>
</feature>
<feature type="compositionally biased region" description="Polar residues" evidence="1">
    <location>
        <begin position="2112"/>
        <end position="2121"/>
    </location>
</feature>
<feature type="compositionally biased region" description="Low complexity" evidence="1">
    <location>
        <begin position="1814"/>
        <end position="1847"/>
    </location>
</feature>
<feature type="domain" description="DUF4758" evidence="3">
    <location>
        <begin position="1273"/>
        <end position="1389"/>
    </location>
</feature>
<name>A0AAD9VJH7_9HYME</name>
<protein>
    <recommendedName>
        <fullName evidence="3">DUF4758 domain-containing protein</fullName>
    </recommendedName>
</protein>
<feature type="region of interest" description="Disordered" evidence="1">
    <location>
        <begin position="1638"/>
        <end position="2168"/>
    </location>
</feature>
<feature type="compositionally biased region" description="Polar residues" evidence="1">
    <location>
        <begin position="1786"/>
        <end position="1801"/>
    </location>
</feature>
<feature type="domain" description="DUF4758" evidence="3">
    <location>
        <begin position="900"/>
        <end position="1013"/>
    </location>
</feature>
<feature type="compositionally biased region" description="Polar residues" evidence="1">
    <location>
        <begin position="1541"/>
        <end position="1552"/>
    </location>
</feature>
<reference evidence="4" key="1">
    <citation type="submission" date="2021-08" db="EMBL/GenBank/DDBJ databases">
        <authorList>
            <person name="Misof B."/>
            <person name="Oliver O."/>
            <person name="Podsiadlowski L."/>
            <person name="Donath A."/>
            <person name="Peters R."/>
            <person name="Mayer C."/>
            <person name="Rust J."/>
            <person name="Gunkel S."/>
            <person name="Lesny P."/>
            <person name="Martin S."/>
            <person name="Oeyen J.P."/>
            <person name="Petersen M."/>
            <person name="Panagiotis P."/>
            <person name="Wilbrandt J."/>
            <person name="Tanja T."/>
        </authorList>
    </citation>
    <scope>NUCLEOTIDE SEQUENCE</scope>
    <source>
        <strain evidence="4">GBR_01_08_01A</strain>
        <tissue evidence="4">Thorax + abdomen</tissue>
    </source>
</reference>
<dbReference type="PANTHER" id="PTHR39072:SF2">
    <property type="match status" value="1"/>
</dbReference>
<dbReference type="EMBL" id="JAIFRP010004408">
    <property type="protein sequence ID" value="KAK2575972.1"/>
    <property type="molecule type" value="Genomic_DNA"/>
</dbReference>
<feature type="compositionally biased region" description="Basic and acidic residues" evidence="1">
    <location>
        <begin position="2458"/>
        <end position="2480"/>
    </location>
</feature>
<feature type="compositionally biased region" description="Basic and acidic residues" evidence="1">
    <location>
        <begin position="2431"/>
        <end position="2447"/>
    </location>
</feature>
<feature type="compositionally biased region" description="Polar residues" evidence="1">
    <location>
        <begin position="1739"/>
        <end position="1750"/>
    </location>
</feature>
<feature type="domain" description="DUF4758" evidence="3">
    <location>
        <begin position="1105"/>
        <end position="1139"/>
    </location>
</feature>
<feature type="signal peptide" evidence="2">
    <location>
        <begin position="1"/>
        <end position="28"/>
    </location>
</feature>
<feature type="domain" description="DUF4758" evidence="3">
    <location>
        <begin position="1394"/>
        <end position="1447"/>
    </location>
</feature>
<feature type="compositionally biased region" description="Acidic residues" evidence="1">
    <location>
        <begin position="1877"/>
        <end position="1906"/>
    </location>
</feature>
<evidence type="ECO:0000313" key="4">
    <source>
        <dbReference type="EMBL" id="KAK2575972.1"/>
    </source>
</evidence>
<feature type="chain" id="PRO_5041983337" description="DUF4758 domain-containing protein" evidence="2">
    <location>
        <begin position="29"/>
        <end position="2581"/>
    </location>
</feature>
<feature type="compositionally biased region" description="Polar residues" evidence="1">
    <location>
        <begin position="1696"/>
        <end position="1707"/>
    </location>
</feature>
<feature type="domain" description="DUF4758" evidence="3">
    <location>
        <begin position="463"/>
        <end position="510"/>
    </location>
</feature>
<evidence type="ECO:0000256" key="1">
    <source>
        <dbReference type="SAM" id="MobiDB-lite"/>
    </source>
</evidence>
<keyword evidence="2" id="KW-0732">Signal</keyword>
<dbReference type="InterPro" id="IPR031866">
    <property type="entry name" value="DUF4758"/>
</dbReference>
<reference evidence="4" key="2">
    <citation type="journal article" date="2023" name="Commun. Biol.">
        <title>Intrasexual cuticular hydrocarbon dimorphism in a wasp sheds light on hydrocarbon biosynthesis genes in Hymenoptera.</title>
        <authorList>
            <person name="Moris V.C."/>
            <person name="Podsiadlowski L."/>
            <person name="Martin S."/>
            <person name="Oeyen J.P."/>
            <person name="Donath A."/>
            <person name="Petersen M."/>
            <person name="Wilbrandt J."/>
            <person name="Misof B."/>
            <person name="Liedtke D."/>
            <person name="Thamm M."/>
            <person name="Scheiner R."/>
            <person name="Schmitt T."/>
            <person name="Niehuis O."/>
        </authorList>
    </citation>
    <scope>NUCLEOTIDE SEQUENCE</scope>
    <source>
        <strain evidence="4">GBR_01_08_01A</strain>
    </source>
</reference>
<feature type="compositionally biased region" description="Polar residues" evidence="1">
    <location>
        <begin position="2077"/>
        <end position="2103"/>
    </location>
</feature>
<feature type="compositionally biased region" description="Basic and acidic residues" evidence="1">
    <location>
        <begin position="1566"/>
        <end position="1578"/>
    </location>
</feature>
<feature type="domain" description="DUF4758" evidence="3">
    <location>
        <begin position="1154"/>
        <end position="1256"/>
    </location>
</feature>
<feature type="compositionally biased region" description="Low complexity" evidence="1">
    <location>
        <begin position="1712"/>
        <end position="1734"/>
    </location>
</feature>
<feature type="region of interest" description="Disordered" evidence="1">
    <location>
        <begin position="605"/>
        <end position="631"/>
    </location>
</feature>
<feature type="compositionally biased region" description="Polar residues" evidence="1">
    <location>
        <begin position="1950"/>
        <end position="1959"/>
    </location>
</feature>
<feature type="compositionally biased region" description="Low complexity" evidence="1">
    <location>
        <begin position="1761"/>
        <end position="1775"/>
    </location>
</feature>
<accession>A0AAD9VJH7</accession>
<feature type="region of interest" description="Disordered" evidence="1">
    <location>
        <begin position="2426"/>
        <end position="2486"/>
    </location>
</feature>
<feature type="domain" description="DUF4758" evidence="3">
    <location>
        <begin position="1458"/>
        <end position="1507"/>
    </location>
</feature>
<dbReference type="Pfam" id="PF15950">
    <property type="entry name" value="DUF4758"/>
    <property type="match status" value="7"/>
</dbReference>
<sequence>MGEDMWQLLFTKLLLCIVLTTIIAGVRSDDTNFENDNIKASRIEGDLQGVTTVLLVSARPGKSIPPVGVLTKTARTFVQDGASTEFATQVLGTTLDNGRLYARILSTSSRVFYDKEPSVDPTSPYVVYPSKTVEYDWQSNVDLSNAPIKAIKEIEVTNRNEESLENPSESQYKFNGSKATTRLDDLARKNDIFSKRELGSEIQRFKPVKVRPADYLPTYTVKQEYVSNNFDIFENEQPKVRPRLPKIFKPPVKVTQKKLDNKPLATVTYHGFADFTTTVGDTVIVFSPSTSQAPAGRQATTIKGDATLRPDDGVAVVKIRPTAVAGDHKKTESPFMRSQDDIEASMNHDIDELLDIVNRGNIQPSVVEESEVKISSSVSKAPGGRPAVTIKNDATLKPIGDHRKPDLSFMRPQDHIEASMNHDTDEMLGIVNGGNIQPSVVEEPEIDSSSMSTDPLLLVPDLETNSVKPTGLLKIIDSTTSSDGTTTRYKSLIYGTYIGKDYTQLIQTSSDVYFFPSTATLTHEDEDTTVEYESTHTSDAEEEQDTTIDMSVSTTPQITTTSEEASPEMNELTTPFKDTTDSIPITIKDILERVRKVFDTTDSTSPFDDGIPNDILSGDPQGRSIKGGSFKDEYDQEKNNVHQQDLVDLKQQITFATKLLPSTTYKTFTYLMTFFIPGSNGEMTTSIRPREVVSSEVTYLTELILPSSTESSILPTKSYSSIRPQKTLDITSQLEPEQTTKQDEEIELIFKTLYTTYTYLTTFFQKDTSSISSREVVETNVITQTVGPNGVSAAVADLFGKDEPVTITPTEISQTILPSVITQQSEDPTTTTEYSDFTVKETTEESLTTALDDETTVEERVSTVPTIFDEEFENTEKGITELEASPTPAMSTGVVKHNLQTYITTYTYFTTTFVDDETEIETRTEVVTNVVTEMIQPSPTVPITQESTSQTTPMPPTNKPAVPPEILAYLEAIQRQKSQEEAFLLAKKVQAEASSAEQVNKLSDTTVVTEMTTEDFTTELPTTLEQHFSTEEAIRELDINGQVTPNPPINGEILGSMITDVLSSSSSGGGTVLDVMDKRNAVPEDQELSESNHQDVEPPPTLLLQTSYTTFTYFTTMYKGDSSNVASRLETVTNIATETIRPTAALPAESSTLPVTYFTTFTYWTTYYKGGDTLTTSREETVSTVVTPDVAATPTVQLDMLMTYRPDAPSSSSTSSSLIEEQPFNERKLKVTADNEVTPSDLSLLEKSVLEPTPTTTKNNVNLTESVIISPEPTTYYTTYTYFTTAYAGNETILNSRLETVTSVYYPNATEQKPTGRAIDGAAHRGVQELETESKSITPSKPVEISKTGLVSTVRSSDVHDDITTHYMTDVYGTFIDGVYAQIIKSSTSLETPTSVIATPVLPTGVLSLNKGSIVDADGVTTVYFTTKLIGTSIDGAYAKFIENSSSTKIDEEKKLAIQPTQGHRTGLVRLIEGQIESDGITTYYESKVIGTSIDGRYAQRIESTSSFASVAPTLSIAPSSTLPPSTSIGIIDVSPSPAVIQSSLSEDPTTESPDHDEDSEEEEEKNEKEDDQKDDRSSRKKPRLTFSSRTRSFTPAFRPFASRSRPTFNPLRKGSQGATTITRTDITPTITATLAGKGNRFASSRGRISSPIGPYSSTVSPSSSRRFSGRRNTASASSSLSSATAGSRGRGQSRISPSSVQGNRRTPATVRGSSRGSPRGSSSAYPGASSRYRLGIRASSTLPRGQSTLRQDDQDNDANEFTTTTLVTEETPYTQETDEGETVTVPLQTTTESSRRSTNPLLRFRRPINLSGTSRTPTTPKPSTRNNKSNSPSVPSRSTSSRLSNRPTPPTSTRPRQTNPGFFPPRGYFGRKQESPIEDQIEDIEEDEEDLEEDPVEEIGDNDYEGSEHEDKTTPSNISPNRRYGRTFGPVPQIRPFGSYARGRRVRRQANQLRSLTSRFRKSKQPTPVKADETMDTIGSPSTVEDTTKASAKPVARYSARTRSPAVSRPNFKSPNNPEKSQTDSTEISTNQSNKPNGRIKQNTNGNGRSTSSRIKPSPASSNGRQFTLREKDPSQPRSSYKRTQSSGARTTSRTTNKASDNGKSRPPRLRNSSGKSQVESINSSRRVSSSRASSRTPNRSGNGRKSSQRGRSSHEDIRESPIVHPDFDGTITVTHYVPTEVTIPVVNNGVTEQRNIITAHPSTEVLGPSQYSTVTGGDGRPLVVIVSEATGINSQGQTEITRFLLHETPTTRVSHTLTTFGGRRASQSVIVPTTIYSVEHVVSTIRPSLPANPPLANILLSQLLLGQLNPQNQLLQPQGTPTTQYNTRTTTYVTTITKHQSTVIPLTFRGKEILTTLIDSSSDVITATEFITDTVVVTPTATLPAANLNSLLLLLQQPQQQIQPNPNPLLDPVFAAAPLLTQSNTLPGEVERRHQPADSDYKPDSYEYSDEEMEEYEKPSRVRGGRARDRSNDRKDAHSAALKPESSVVTLYVSGRRPGEFSTVLSTVKVGEQASSRRRRDANISVKVQPSIPPSLHAGSEPLAILTASEDTVDVHTPTQSLESVVGDVGRHIYTYTHT</sequence>
<dbReference type="PANTHER" id="PTHR39072">
    <property type="entry name" value="RE48511P"/>
    <property type="match status" value="1"/>
</dbReference>
<evidence type="ECO:0000313" key="5">
    <source>
        <dbReference type="Proteomes" id="UP001258017"/>
    </source>
</evidence>
<gene>
    <name evidence="4" type="ORF">KPH14_007333</name>
</gene>
<proteinExistence type="predicted"/>